<comment type="caution">
    <text evidence="5">The sequence shown here is derived from an EMBL/GenBank/DDBJ whole genome shotgun (WGS) entry which is preliminary data.</text>
</comment>
<evidence type="ECO:0000256" key="4">
    <source>
        <dbReference type="SAM" id="MobiDB-lite"/>
    </source>
</evidence>
<proteinExistence type="predicted"/>
<dbReference type="SMART" id="SM00320">
    <property type="entry name" value="WD40"/>
    <property type="match status" value="5"/>
</dbReference>
<accession>A0A7J6MYH2</accession>
<evidence type="ECO:0000313" key="5">
    <source>
        <dbReference type="EMBL" id="KAF4676682.1"/>
    </source>
</evidence>
<dbReference type="PANTHER" id="PTHR19847:SF7">
    <property type="entry name" value="DDB1- AND CUL4-ASSOCIATED FACTOR 11"/>
    <property type="match status" value="1"/>
</dbReference>
<keyword evidence="6" id="KW-1185">Reference proteome</keyword>
<dbReference type="InterPro" id="IPR051859">
    <property type="entry name" value="DCAF"/>
</dbReference>
<dbReference type="Proteomes" id="UP000591131">
    <property type="component" value="Unassembled WGS sequence"/>
</dbReference>
<evidence type="ECO:0000256" key="2">
    <source>
        <dbReference type="ARBA" id="ARBA00022737"/>
    </source>
</evidence>
<feature type="region of interest" description="Disordered" evidence="4">
    <location>
        <begin position="1"/>
        <end position="27"/>
    </location>
</feature>
<dbReference type="InterPro" id="IPR036322">
    <property type="entry name" value="WD40_repeat_dom_sf"/>
</dbReference>
<evidence type="ECO:0000256" key="3">
    <source>
        <dbReference type="PROSITE-ProRule" id="PRU00221"/>
    </source>
</evidence>
<dbReference type="GO" id="GO:0043161">
    <property type="term" value="P:proteasome-mediated ubiquitin-dependent protein catabolic process"/>
    <property type="evidence" value="ECO:0007669"/>
    <property type="project" value="TreeGrafter"/>
</dbReference>
<dbReference type="EMBL" id="JAAPAO010000031">
    <property type="protein sequence ID" value="KAF4676682.1"/>
    <property type="molecule type" value="Genomic_DNA"/>
</dbReference>
<dbReference type="InterPro" id="IPR020472">
    <property type="entry name" value="WD40_PAC1"/>
</dbReference>
<evidence type="ECO:0000256" key="1">
    <source>
        <dbReference type="ARBA" id="ARBA00022574"/>
    </source>
</evidence>
<dbReference type="PRINTS" id="PR00320">
    <property type="entry name" value="GPROTEINBRPT"/>
</dbReference>
<gene>
    <name evidence="5" type="primary">DCAF11</name>
    <name evidence="5" type="ORF">FOL47_005633</name>
</gene>
<dbReference type="InterPro" id="IPR001680">
    <property type="entry name" value="WD40_rpt"/>
</dbReference>
<dbReference type="PROSITE" id="PS50082">
    <property type="entry name" value="WD_REPEATS_2"/>
    <property type="match status" value="2"/>
</dbReference>
<reference evidence="5 6" key="1">
    <citation type="submission" date="2020-04" db="EMBL/GenBank/DDBJ databases">
        <title>Perkinsus chesapeaki whole genome sequence.</title>
        <authorList>
            <person name="Bogema D.R."/>
        </authorList>
    </citation>
    <scope>NUCLEOTIDE SEQUENCE [LARGE SCALE GENOMIC DNA]</scope>
    <source>
        <strain evidence="5">ATCC PRA-425</strain>
    </source>
</reference>
<sequence>MSSGVLFQSESSCSSSEEESDSGTDVSWSTVDDATVRQLRSFLDSNYSKYEGYKAIVSTTSDHSCSKETKIGQRQDSDFVALYCVCACRLAEYDRALEAACVAIELDADNAKAYALRIYIRVAYLKQPYLSELRSDMEALDKLRNRDRGSFAITRTIVLDPDWHKFMKALNKGFPKSYRMLPDDQPARFLAQHSGRLPGPWQPAAKRSAYRVSVERKCRILSMTGRRAAMHQLTGLFWRNEKIIRGTGEAWVGECPYDIRMSPSGHRLFVTGRDACVHMFDSTQLEGQGRKLNLPEKRVFHQSHVRWTITDIDHHPSRAALITSSISPVLNFTADYERDGMRSKSLILDDTRIGVWATRFTGDWQVAAGSMVGGIHLFDILREMTFCTAHSHNSLDVNALCTPHVDCGQRAVLFSGGDDGTICLWDTRGMRRPSGVLVGHTDGICSLHMSDAHSYLLCSNAKDQKVKLWDLRTGIWGTSASSRDPILFEEASGVGPRRDAFDVSSRWHPVSSSALPGRLAGPALGLFIRSLFTFVGHKVHRTLIRARLSPLRTTGGRYILSGSADGVMQLWDIYNPSPFGKTFRATGQPLRGLDSEDDDSDDAQDWYDRSHTTRAVTWHPTIPAAMYASWDLHVRMLTAA</sequence>
<dbReference type="PANTHER" id="PTHR19847">
    <property type="entry name" value="DDB1- AND CUL4-ASSOCIATED FACTOR 11"/>
    <property type="match status" value="1"/>
</dbReference>
<dbReference type="InterPro" id="IPR015943">
    <property type="entry name" value="WD40/YVTN_repeat-like_dom_sf"/>
</dbReference>
<keyword evidence="1 3" id="KW-0853">WD repeat</keyword>
<dbReference type="GO" id="GO:0080008">
    <property type="term" value="C:Cul4-RING E3 ubiquitin ligase complex"/>
    <property type="evidence" value="ECO:0007669"/>
    <property type="project" value="TreeGrafter"/>
</dbReference>
<dbReference type="SUPFAM" id="SSF50978">
    <property type="entry name" value="WD40 repeat-like"/>
    <property type="match status" value="1"/>
</dbReference>
<organism evidence="5 6">
    <name type="scientific">Perkinsus chesapeaki</name>
    <name type="common">Clam parasite</name>
    <name type="synonym">Perkinsus andrewsi</name>
    <dbReference type="NCBI Taxonomy" id="330153"/>
    <lineage>
        <taxon>Eukaryota</taxon>
        <taxon>Sar</taxon>
        <taxon>Alveolata</taxon>
        <taxon>Perkinsozoa</taxon>
        <taxon>Perkinsea</taxon>
        <taxon>Perkinsida</taxon>
        <taxon>Perkinsidae</taxon>
        <taxon>Perkinsus</taxon>
    </lineage>
</organism>
<dbReference type="Gene3D" id="2.130.10.10">
    <property type="entry name" value="YVTN repeat-like/Quinoprotein amine dehydrogenase"/>
    <property type="match status" value="1"/>
</dbReference>
<feature type="repeat" description="WD" evidence="3">
    <location>
        <begin position="437"/>
        <end position="474"/>
    </location>
</feature>
<evidence type="ECO:0000313" key="6">
    <source>
        <dbReference type="Proteomes" id="UP000591131"/>
    </source>
</evidence>
<name>A0A7J6MYH2_PERCH</name>
<dbReference type="AlphaFoldDB" id="A0A7J6MYH2"/>
<dbReference type="PROSITE" id="PS50294">
    <property type="entry name" value="WD_REPEATS_REGION"/>
    <property type="match status" value="1"/>
</dbReference>
<dbReference type="Pfam" id="PF00400">
    <property type="entry name" value="WD40"/>
    <property type="match status" value="2"/>
</dbReference>
<dbReference type="OrthoDB" id="312140at2759"/>
<keyword evidence="2" id="KW-0677">Repeat</keyword>
<protein>
    <submittedName>
        <fullName evidence="5">DDB1- and CUL4-associated factor 11</fullName>
    </submittedName>
</protein>
<feature type="repeat" description="WD" evidence="3">
    <location>
        <begin position="556"/>
        <end position="573"/>
    </location>
</feature>